<dbReference type="InterPro" id="IPR041698">
    <property type="entry name" value="Methyltransf_25"/>
</dbReference>
<evidence type="ECO:0000313" key="2">
    <source>
        <dbReference type="EMBL" id="KKS13838.1"/>
    </source>
</evidence>
<dbReference type="Gene3D" id="3.40.50.150">
    <property type="entry name" value="Vaccinia Virus protein VP39"/>
    <property type="match status" value="1"/>
</dbReference>
<name>A0A0G0ZLI7_9BACT</name>
<gene>
    <name evidence="2" type="ORF">UU67_C0015G0010</name>
</gene>
<accession>A0A0G0ZLI7</accession>
<dbReference type="Proteomes" id="UP000034753">
    <property type="component" value="Unassembled WGS sequence"/>
</dbReference>
<dbReference type="AlphaFoldDB" id="A0A0G0ZLI7"/>
<comment type="caution">
    <text evidence="2">The sequence shown here is derived from an EMBL/GenBank/DDBJ whole genome shotgun (WGS) entry which is preliminary data.</text>
</comment>
<sequence>MINSVFENIFKNRSWRGRESISGRGSDSDQTKYIVKRVPALFKKMSISTVLDIPCGDFNWMKNVDLNGIKYIGADIIEKLIKNNKDKYGKDNISFQYIDITEDSLPQVDLVLMRDFLVHLSYEDIFKTLNNIYRSGAKYLLTTSFTNRKENKDIITGGWQPLNLRIAPFFFPKPIKIINEKCTQGRLSYTDKSLALWEIAELYENLL</sequence>
<dbReference type="InterPro" id="IPR029063">
    <property type="entry name" value="SAM-dependent_MTases_sf"/>
</dbReference>
<dbReference type="EMBL" id="LCBN01000015">
    <property type="protein sequence ID" value="KKS13838.1"/>
    <property type="molecule type" value="Genomic_DNA"/>
</dbReference>
<dbReference type="SUPFAM" id="SSF53335">
    <property type="entry name" value="S-adenosyl-L-methionine-dependent methyltransferases"/>
    <property type="match status" value="1"/>
</dbReference>
<dbReference type="Pfam" id="PF13649">
    <property type="entry name" value="Methyltransf_25"/>
    <property type="match status" value="1"/>
</dbReference>
<evidence type="ECO:0000313" key="3">
    <source>
        <dbReference type="Proteomes" id="UP000034753"/>
    </source>
</evidence>
<protein>
    <recommendedName>
        <fullName evidence="1">Methyltransferase domain-containing protein</fullName>
    </recommendedName>
</protein>
<organism evidence="2 3">
    <name type="scientific">Candidatus Daviesbacteria bacterium GW2011_GWB1_41_5</name>
    <dbReference type="NCBI Taxonomy" id="1618429"/>
    <lineage>
        <taxon>Bacteria</taxon>
        <taxon>Candidatus Daviesiibacteriota</taxon>
    </lineage>
</organism>
<evidence type="ECO:0000259" key="1">
    <source>
        <dbReference type="Pfam" id="PF13649"/>
    </source>
</evidence>
<reference evidence="2 3" key="1">
    <citation type="journal article" date="2015" name="Nature">
        <title>rRNA introns, odd ribosomes, and small enigmatic genomes across a large radiation of phyla.</title>
        <authorList>
            <person name="Brown C.T."/>
            <person name="Hug L.A."/>
            <person name="Thomas B.C."/>
            <person name="Sharon I."/>
            <person name="Castelle C.J."/>
            <person name="Singh A."/>
            <person name="Wilkins M.J."/>
            <person name="Williams K.H."/>
            <person name="Banfield J.F."/>
        </authorList>
    </citation>
    <scope>NUCLEOTIDE SEQUENCE [LARGE SCALE GENOMIC DNA]</scope>
</reference>
<proteinExistence type="predicted"/>
<feature type="domain" description="Methyltransferase" evidence="1">
    <location>
        <begin position="50"/>
        <end position="134"/>
    </location>
</feature>